<gene>
    <name evidence="1" type="ORF">NBR_LOCUS17489</name>
</gene>
<dbReference type="STRING" id="27835.A0A0N4YKD2"/>
<dbReference type="Proteomes" id="UP000271162">
    <property type="component" value="Unassembled WGS sequence"/>
</dbReference>
<organism evidence="3">
    <name type="scientific">Nippostrongylus brasiliensis</name>
    <name type="common">Rat hookworm</name>
    <dbReference type="NCBI Taxonomy" id="27835"/>
    <lineage>
        <taxon>Eukaryota</taxon>
        <taxon>Metazoa</taxon>
        <taxon>Ecdysozoa</taxon>
        <taxon>Nematoda</taxon>
        <taxon>Chromadorea</taxon>
        <taxon>Rhabditida</taxon>
        <taxon>Rhabditina</taxon>
        <taxon>Rhabditomorpha</taxon>
        <taxon>Strongyloidea</taxon>
        <taxon>Heligmosomidae</taxon>
        <taxon>Nippostrongylus</taxon>
    </lineage>
</organism>
<evidence type="ECO:0000313" key="3">
    <source>
        <dbReference type="WBParaSite" id="NBR_0001748801-mRNA-1"/>
    </source>
</evidence>
<proteinExistence type="predicted"/>
<accession>A0A0N4YKD2</accession>
<sequence length="94" mass="10748">MDYVVLNAEWLGTHIIGQLLSAEFLSRCRPNGIYSLEHFAPIFPEIPEPTDLLRMLDEHHKNPPSFPPEAMMAMQQLESLSVRGTHDEEELFTA</sequence>
<dbReference type="WBParaSite" id="NBR_0001748801-mRNA-1">
    <property type="protein sequence ID" value="NBR_0001748801-mRNA-1"/>
    <property type="gene ID" value="NBR_0001748801"/>
</dbReference>
<dbReference type="EMBL" id="UYSL01022793">
    <property type="protein sequence ID" value="VDL81146.1"/>
    <property type="molecule type" value="Genomic_DNA"/>
</dbReference>
<evidence type="ECO:0000313" key="1">
    <source>
        <dbReference type="EMBL" id="VDL81146.1"/>
    </source>
</evidence>
<reference evidence="1 2" key="2">
    <citation type="submission" date="2018-11" db="EMBL/GenBank/DDBJ databases">
        <authorList>
            <consortium name="Pathogen Informatics"/>
        </authorList>
    </citation>
    <scope>NUCLEOTIDE SEQUENCE [LARGE SCALE GENOMIC DNA]</scope>
</reference>
<protein>
    <submittedName>
        <fullName evidence="3">Death-associated protein kinase dapk-1 (inferred by orthology to a C. elegans protein)</fullName>
    </submittedName>
</protein>
<reference evidence="3" key="1">
    <citation type="submission" date="2017-02" db="UniProtKB">
        <authorList>
            <consortium name="WormBaseParasite"/>
        </authorList>
    </citation>
    <scope>IDENTIFICATION</scope>
</reference>
<name>A0A0N4YKD2_NIPBR</name>
<dbReference type="AlphaFoldDB" id="A0A0N4YKD2"/>
<evidence type="ECO:0000313" key="2">
    <source>
        <dbReference type="Proteomes" id="UP000271162"/>
    </source>
</evidence>
<keyword evidence="2" id="KW-1185">Reference proteome</keyword>